<dbReference type="EC" id="2.3.2.27" evidence="4"/>
<sequence length="1296" mass="148570">MHVFRRDQPVVTHCPSETTYEAWINIPIDKKLEAGQLLRICAFWDPILLERHESHGTTRWARHVGFISSLDSDDLSLKQLNKIETLEAILRAMEKGCVSWLLSASVFVQMFPSLLSHICTLFQILAVFHVPLLQKCEEMKNKGNEKFQKNKYEEAVEFYSKAINFYPGNHLIYGNRALCYIRCKKYLNAVGDGKRATLLKPVWAKGHYRYCEALFCLGEFIRAIEANKQAQILCKDSQEGIKDLEQQYQRFISVFPEIKGTCTAMLRRADQMFLFIYCHQAGDLSYCICPSPSYQKVAASSTGVCQALRSAVQDGHSALVDLRSRSAEQAFRKALAILETSTPKTLLVKKIKCGVNVCFFLTQELTEAQNVLEKIKLFEERTFECLVYYGIGKVYLKENRYPYALRQFSDALQMVKNQITPGKLTWPMTKEIVKETQLDYFKELLFNVIDLCKFPPTPQAICRLENCLGPLKAEIYFTDPDFKGFIRIGCCQSCIVEYHITCWKALKSVSFSDKNEKDFLQEPCFTPDCGGQICCIKIFGSTGLIKCKVRKIFGGEADQKKLKSKEERKLRRMQHRLSSYSCCFNLVSVMSAWLLYRDRVLLQISQNMEVLRVEKNVHVEDLASSLKPWLELDLSRGNQLAERMLSWQQQPEQTLDQAVEMILERKNRVWARVFLQCLSNSLDINPKLLDWARHLNDAGLNAAKSFIERHAGHLEELDLALLLKFGPLQDLILEKLGTRPEVFTKIGLTVTDYLKQAPSQDMRLFIWTLEEHRDQYVSCHNILDEYFEMMGKSKNRGRKKKKESKGVIVLSGMRGATPRDEWDQDFFDEDDSLSVLHPGDPFSVPSHLREHVADFEEQYNATNHRSLYKKILDNNPDPAKENLYDYFAQILEEHGPLCAQDPLLVGELDNFPAVAQEKIQEAGGFESFLLESLRFIKMGQRIGLAKHAVCLQQAGHGSSLDDLDDITDADISSSAPSMYACHDVFTNYLQDYSSMENDYEKINLRRKEAITSLEEDLQRISTNIQVTNTELALFQQKLEEEVKKDQKEKKGNQEALKSLKTEIEQLVEEQESLTRNIRQKNMKYQTQLNDFLELSNQSAAKRMSLEDEIKRCKDLCTKAKRRSQTAQVGPISAEISLKKSLLHSHQDAVELFWLLFVCFHVCIYLMMFIQDLRSANGGSLSSMALQDVVNGVTQLILDQQVGKPMNPAISDPNCVCACVCVVLQLNMEDPCIICHDDMSPDDVCVLECRHSFHRECIKSWLKEQSTCPTCREHALLPEDFPMLPGRRRRAHNPAAV</sequence>
<dbReference type="GO" id="GO:0005737">
    <property type="term" value="C:cytoplasm"/>
    <property type="evidence" value="ECO:0007669"/>
    <property type="project" value="UniProtKB-SubCell"/>
</dbReference>
<evidence type="ECO:0000256" key="3">
    <source>
        <dbReference type="ARBA" id="ARBA00004906"/>
    </source>
</evidence>
<dbReference type="InterPro" id="IPR056872">
    <property type="entry name" value="TTC3/DZIP3-like_helical"/>
</dbReference>
<feature type="domain" description="RING-type" evidence="13">
    <location>
        <begin position="1231"/>
        <end position="1271"/>
    </location>
</feature>
<dbReference type="SMART" id="SM00028">
    <property type="entry name" value="TPR"/>
    <property type="match status" value="4"/>
</dbReference>
<dbReference type="Gene3D" id="3.30.40.10">
    <property type="entry name" value="Zinc/RING finger domain, C3HC4 (zinc finger)"/>
    <property type="match status" value="1"/>
</dbReference>
<protein>
    <recommendedName>
        <fullName evidence="4">RING-type E3 ubiquitin transferase</fullName>
        <ecNumber evidence="4">2.3.2.27</ecNumber>
    </recommendedName>
</protein>
<dbReference type="GO" id="GO:0016567">
    <property type="term" value="P:protein ubiquitination"/>
    <property type="evidence" value="ECO:0007669"/>
    <property type="project" value="UniProtKB-UniPathway"/>
</dbReference>
<dbReference type="PROSITE" id="PS50005">
    <property type="entry name" value="TPR"/>
    <property type="match status" value="2"/>
</dbReference>
<dbReference type="InterPro" id="IPR043866">
    <property type="entry name" value="TTC3/DZIP3_dom"/>
</dbReference>
<dbReference type="InterPro" id="IPR056871">
    <property type="entry name" value="WH_TTC3"/>
</dbReference>
<evidence type="ECO:0000256" key="9">
    <source>
        <dbReference type="ARBA" id="ARBA00022833"/>
    </source>
</evidence>
<dbReference type="InterPro" id="IPR019734">
    <property type="entry name" value="TPR_rpt"/>
</dbReference>
<evidence type="ECO:0000256" key="6">
    <source>
        <dbReference type="ARBA" id="ARBA00022679"/>
    </source>
</evidence>
<comment type="subcellular location">
    <subcellularLocation>
        <location evidence="2">Cytoplasm</location>
    </subcellularLocation>
</comment>
<dbReference type="SMART" id="SM00184">
    <property type="entry name" value="RING"/>
    <property type="match status" value="1"/>
</dbReference>
<evidence type="ECO:0000259" key="13">
    <source>
        <dbReference type="PROSITE" id="PS50089"/>
    </source>
</evidence>
<keyword evidence="6" id="KW-0808">Transferase</keyword>
<feature type="repeat" description="TPR" evidence="11">
    <location>
        <begin position="385"/>
        <end position="418"/>
    </location>
</feature>
<dbReference type="SUPFAM" id="SSF57850">
    <property type="entry name" value="RING/U-box"/>
    <property type="match status" value="1"/>
</dbReference>
<reference evidence="14" key="3">
    <citation type="submission" date="2025-09" db="UniProtKB">
        <authorList>
            <consortium name="Ensembl"/>
        </authorList>
    </citation>
    <scope>IDENTIFICATION</scope>
</reference>
<dbReference type="GO" id="GO:0061630">
    <property type="term" value="F:ubiquitin protein ligase activity"/>
    <property type="evidence" value="ECO:0007669"/>
    <property type="project" value="UniProtKB-EC"/>
</dbReference>
<dbReference type="Proteomes" id="UP000472263">
    <property type="component" value="Chromosome 14"/>
</dbReference>
<keyword evidence="12" id="KW-0175">Coiled coil</keyword>
<keyword evidence="9" id="KW-0862">Zinc</keyword>
<dbReference type="InterPro" id="IPR013083">
    <property type="entry name" value="Znf_RING/FYVE/PHD"/>
</dbReference>
<dbReference type="PANTHER" id="PTHR17550:SF8">
    <property type="entry name" value="RING-TYPE E3 UBIQUITIN TRANSFERASE"/>
    <property type="match status" value="1"/>
</dbReference>
<feature type="coiled-coil region" evidence="12">
    <location>
        <begin position="1010"/>
        <end position="1122"/>
    </location>
</feature>
<dbReference type="Pfam" id="PF24812">
    <property type="entry name" value="WHD_TTC3"/>
    <property type="match status" value="1"/>
</dbReference>
<evidence type="ECO:0000256" key="2">
    <source>
        <dbReference type="ARBA" id="ARBA00004496"/>
    </source>
</evidence>
<reference evidence="14" key="1">
    <citation type="submission" date="2019-06" db="EMBL/GenBank/DDBJ databases">
        <authorList>
            <consortium name="Wellcome Sanger Institute Data Sharing"/>
        </authorList>
    </citation>
    <scope>NUCLEOTIDE SEQUENCE [LARGE SCALE GENOMIC DNA]</scope>
</reference>
<dbReference type="UniPathway" id="UPA00143"/>
<keyword evidence="8 10" id="KW-0863">Zinc-finger</keyword>
<evidence type="ECO:0000256" key="4">
    <source>
        <dbReference type="ARBA" id="ARBA00012483"/>
    </source>
</evidence>
<keyword evidence="5" id="KW-0963">Cytoplasm</keyword>
<organism evidence="14 15">
    <name type="scientific">Myripristis murdjan</name>
    <name type="common">pinecone soldierfish</name>
    <dbReference type="NCBI Taxonomy" id="586833"/>
    <lineage>
        <taxon>Eukaryota</taxon>
        <taxon>Metazoa</taxon>
        <taxon>Chordata</taxon>
        <taxon>Craniata</taxon>
        <taxon>Vertebrata</taxon>
        <taxon>Euteleostomi</taxon>
        <taxon>Actinopterygii</taxon>
        <taxon>Neopterygii</taxon>
        <taxon>Teleostei</taxon>
        <taxon>Neoteleostei</taxon>
        <taxon>Acanthomorphata</taxon>
        <taxon>Holocentriformes</taxon>
        <taxon>Holocentridae</taxon>
        <taxon>Myripristis</taxon>
    </lineage>
</organism>
<dbReference type="Pfam" id="PF24525">
    <property type="entry name" value="TTC3"/>
    <property type="match status" value="1"/>
</dbReference>
<dbReference type="Pfam" id="PF19179">
    <property type="entry name" value="TTC3_DZIP3_dom"/>
    <property type="match status" value="1"/>
</dbReference>
<name>A0A667Y0B7_9TELE</name>
<dbReference type="InterPro" id="IPR011990">
    <property type="entry name" value="TPR-like_helical_dom_sf"/>
</dbReference>
<reference evidence="14" key="2">
    <citation type="submission" date="2025-08" db="UniProtKB">
        <authorList>
            <consortium name="Ensembl"/>
        </authorList>
    </citation>
    <scope>IDENTIFICATION</scope>
</reference>
<evidence type="ECO:0000256" key="8">
    <source>
        <dbReference type="ARBA" id="ARBA00022771"/>
    </source>
</evidence>
<dbReference type="Gene3D" id="1.25.40.10">
    <property type="entry name" value="Tetratricopeptide repeat domain"/>
    <property type="match status" value="1"/>
</dbReference>
<evidence type="ECO:0000256" key="10">
    <source>
        <dbReference type="PROSITE-ProRule" id="PRU00175"/>
    </source>
</evidence>
<feature type="repeat" description="TPR" evidence="11">
    <location>
        <begin position="136"/>
        <end position="169"/>
    </location>
</feature>
<dbReference type="GeneTree" id="ENSGT00940000154465"/>
<dbReference type="Pfam" id="PF24905">
    <property type="entry name" value="TTC3_9th"/>
    <property type="match status" value="1"/>
</dbReference>
<evidence type="ECO:0000256" key="7">
    <source>
        <dbReference type="ARBA" id="ARBA00022723"/>
    </source>
</evidence>
<evidence type="ECO:0000313" key="14">
    <source>
        <dbReference type="Ensembl" id="ENSMMDP00005017704.1"/>
    </source>
</evidence>
<dbReference type="SUPFAM" id="SSF48452">
    <property type="entry name" value="TPR-like"/>
    <property type="match status" value="1"/>
</dbReference>
<dbReference type="InterPro" id="IPR056870">
    <property type="entry name" value="TTC3/DZIP3/RBM44-like_helical"/>
</dbReference>
<evidence type="ECO:0000256" key="12">
    <source>
        <dbReference type="SAM" id="Coils"/>
    </source>
</evidence>
<dbReference type="PROSITE" id="PS50089">
    <property type="entry name" value="ZF_RING_2"/>
    <property type="match status" value="1"/>
</dbReference>
<evidence type="ECO:0000256" key="1">
    <source>
        <dbReference type="ARBA" id="ARBA00000900"/>
    </source>
</evidence>
<dbReference type="InParanoid" id="A0A667Y0B7"/>
<keyword evidence="7" id="KW-0479">Metal-binding</keyword>
<dbReference type="GO" id="GO:0008270">
    <property type="term" value="F:zinc ion binding"/>
    <property type="evidence" value="ECO:0007669"/>
    <property type="project" value="UniProtKB-KW"/>
</dbReference>
<evidence type="ECO:0000256" key="5">
    <source>
        <dbReference type="ARBA" id="ARBA00022490"/>
    </source>
</evidence>
<comment type="catalytic activity">
    <reaction evidence="1">
        <text>S-ubiquitinyl-[E2 ubiquitin-conjugating enzyme]-L-cysteine + [acceptor protein]-L-lysine = [E2 ubiquitin-conjugating enzyme]-L-cysteine + N(6)-ubiquitinyl-[acceptor protein]-L-lysine.</text>
        <dbReference type="EC" id="2.3.2.27"/>
    </reaction>
</comment>
<accession>A0A667Y0B7</accession>
<dbReference type="CDD" id="cd16481">
    <property type="entry name" value="RING-H2_TTC3"/>
    <property type="match status" value="1"/>
</dbReference>
<dbReference type="Pfam" id="PF13639">
    <property type="entry name" value="zf-RING_2"/>
    <property type="match status" value="1"/>
</dbReference>
<keyword evidence="15" id="KW-1185">Reference proteome</keyword>
<evidence type="ECO:0000256" key="11">
    <source>
        <dbReference type="PROSITE-ProRule" id="PRU00339"/>
    </source>
</evidence>
<keyword evidence="11" id="KW-0802">TPR repeat</keyword>
<dbReference type="PANTHER" id="PTHR17550">
    <property type="entry name" value="E3 UBIQUITIN-PROTEIN LIGASE TTC3"/>
    <property type="match status" value="1"/>
</dbReference>
<dbReference type="InterPro" id="IPR001841">
    <property type="entry name" value="Znf_RING"/>
</dbReference>
<proteinExistence type="predicted"/>
<comment type="pathway">
    <text evidence="3">Protein modification; protein ubiquitination.</text>
</comment>
<dbReference type="Ensembl" id="ENSMMDT00005018141.1">
    <property type="protein sequence ID" value="ENSMMDP00005017704.1"/>
    <property type="gene ID" value="ENSMMDG00005008879.1"/>
</dbReference>
<evidence type="ECO:0000313" key="15">
    <source>
        <dbReference type="Proteomes" id="UP000472263"/>
    </source>
</evidence>